<sequence>MHTHTLQAKGSAEPTHQDHDARKDAGFNNPLRQAVRALPSANRESTSERLHLRPLYDVILVSAAFAGVCVIQALNDPFSTPPPFIDRDRALISVYIPIYPTSQFWLSYEISPLNPPKLLYYFKLYINGRSIVSRGCQELLFGWNGFQKSHFSREQSSADIFSTSYEQRSALQRSPILAKFFQSSDYLVGSGTQLEFHDNGVACLRVIKEYLEDGPDIYTADRLRRYATEETATHKVYDFLIVVCVHKSAAKLAVHSLTNLAYAVLYRSECSQTSGRLAKGSHTAQLFRIHTCLLPDHQISLKLILNSSLLHLLTLNTSLLIPQIRSVRLPTTFRLLVIYSSTIAFEESERKSGGDIGPQQNPYLPLTGPPDTSRAHSQEQTAITDQLLAPSDILEYNKPSEKSKENPGLVSEGNNVNRIFQAYDNRLLSKIGKPKTPSRTWALSGVLSAVDDVPSLRSSASTTSARQPRVSSSTNTFSSAERSSSLSAAIPTRTRPVSAGKRASLAGLSRLVGSSYNRSKLNIEMSAPPDSDEPIEKKKGHLISRLMKF</sequence>
<name>A0AA39R402_9LECA</name>
<proteinExistence type="predicted"/>
<feature type="compositionally biased region" description="Low complexity" evidence="1">
    <location>
        <begin position="478"/>
        <end position="489"/>
    </location>
</feature>
<evidence type="ECO:0000256" key="1">
    <source>
        <dbReference type="SAM" id="MobiDB-lite"/>
    </source>
</evidence>
<dbReference type="EMBL" id="JAFEKC020000009">
    <property type="protein sequence ID" value="KAK0512918.1"/>
    <property type="molecule type" value="Genomic_DNA"/>
</dbReference>
<gene>
    <name evidence="2" type="ORF">JMJ35_004935</name>
</gene>
<evidence type="ECO:0000313" key="2">
    <source>
        <dbReference type="EMBL" id="KAK0512918.1"/>
    </source>
</evidence>
<feature type="region of interest" description="Disordered" evidence="1">
    <location>
        <begin position="457"/>
        <end position="502"/>
    </location>
</feature>
<comment type="caution">
    <text evidence="2">The sequence shown here is derived from an EMBL/GenBank/DDBJ whole genome shotgun (WGS) entry which is preliminary data.</text>
</comment>
<evidence type="ECO:0000313" key="3">
    <source>
        <dbReference type="Proteomes" id="UP001166286"/>
    </source>
</evidence>
<protein>
    <submittedName>
        <fullName evidence="2">Uncharacterized protein</fullName>
    </submittedName>
</protein>
<organism evidence="2 3">
    <name type="scientific">Cladonia borealis</name>
    <dbReference type="NCBI Taxonomy" id="184061"/>
    <lineage>
        <taxon>Eukaryota</taxon>
        <taxon>Fungi</taxon>
        <taxon>Dikarya</taxon>
        <taxon>Ascomycota</taxon>
        <taxon>Pezizomycotina</taxon>
        <taxon>Lecanoromycetes</taxon>
        <taxon>OSLEUM clade</taxon>
        <taxon>Lecanoromycetidae</taxon>
        <taxon>Lecanorales</taxon>
        <taxon>Lecanorineae</taxon>
        <taxon>Cladoniaceae</taxon>
        <taxon>Cladonia</taxon>
    </lineage>
</organism>
<keyword evidence="3" id="KW-1185">Reference proteome</keyword>
<feature type="compositionally biased region" description="Basic and acidic residues" evidence="1">
    <location>
        <begin position="15"/>
        <end position="25"/>
    </location>
</feature>
<feature type="compositionally biased region" description="Low complexity" evidence="1">
    <location>
        <begin position="457"/>
        <end position="466"/>
    </location>
</feature>
<dbReference type="AlphaFoldDB" id="A0AA39R402"/>
<reference evidence="2" key="1">
    <citation type="submission" date="2023-03" db="EMBL/GenBank/DDBJ databases">
        <title>Complete genome of Cladonia borealis.</title>
        <authorList>
            <person name="Park H."/>
        </authorList>
    </citation>
    <scope>NUCLEOTIDE SEQUENCE</scope>
    <source>
        <strain evidence="2">ANT050790</strain>
    </source>
</reference>
<dbReference type="Proteomes" id="UP001166286">
    <property type="component" value="Unassembled WGS sequence"/>
</dbReference>
<feature type="region of interest" description="Disordered" evidence="1">
    <location>
        <begin position="349"/>
        <end position="382"/>
    </location>
</feature>
<accession>A0AA39R402</accession>
<feature type="region of interest" description="Disordered" evidence="1">
    <location>
        <begin position="1"/>
        <end position="26"/>
    </location>
</feature>